<dbReference type="Pfam" id="PF02525">
    <property type="entry name" value="Flavodoxin_2"/>
    <property type="match status" value="1"/>
</dbReference>
<name>A0A1M7TPK7_9BACT</name>
<gene>
    <name evidence="4" type="ORF">SAMN02745728_02338</name>
</gene>
<comment type="similarity">
    <text evidence="1">Belongs to the NAD(P)H dehydrogenase (quinone) family.</text>
</comment>
<dbReference type="PANTHER" id="PTHR10204">
    <property type="entry name" value="NAD P H OXIDOREDUCTASE-RELATED"/>
    <property type="match status" value="1"/>
</dbReference>
<evidence type="ECO:0000259" key="3">
    <source>
        <dbReference type="Pfam" id="PF02525"/>
    </source>
</evidence>
<keyword evidence="2" id="KW-0560">Oxidoreductase</keyword>
<dbReference type="Gene3D" id="3.40.50.360">
    <property type="match status" value="1"/>
</dbReference>
<dbReference type="AlphaFoldDB" id="A0A1M7TPK7"/>
<dbReference type="InterPro" id="IPR051545">
    <property type="entry name" value="NAD(P)H_dehydrogenase_qn"/>
</dbReference>
<sequence>MRKSILIVYAHPESTSLTCQFADVAVATMRKQGHNVMVSNLYGMKWKAVFDEEDFPHRTNPERLSFITESGHSYATNQQPADITIEQQKLLEADALIMLFPLWWFGMPAIMKGWIDRVYAFGFAYGYKGQGNAYRYGDGMLKGKRAMLSVMVGGPYEDYSPRGINGPLEELLFPVTHGCLFFPGMDVLPTHAVYGAARITKEQVESAKKAWSYRLQHLFDETPIPFRSQNGGDYPDRHVLAEHIAPQKTGIMVHIAEISTANGNIPD</sequence>
<organism evidence="4 5">
    <name type="scientific">Desulfovibrio litoralis DSM 11393</name>
    <dbReference type="NCBI Taxonomy" id="1121455"/>
    <lineage>
        <taxon>Bacteria</taxon>
        <taxon>Pseudomonadati</taxon>
        <taxon>Thermodesulfobacteriota</taxon>
        <taxon>Desulfovibrionia</taxon>
        <taxon>Desulfovibrionales</taxon>
        <taxon>Desulfovibrionaceae</taxon>
        <taxon>Desulfovibrio</taxon>
    </lineage>
</organism>
<dbReference type="SUPFAM" id="SSF52218">
    <property type="entry name" value="Flavoproteins"/>
    <property type="match status" value="1"/>
</dbReference>
<evidence type="ECO:0000256" key="2">
    <source>
        <dbReference type="ARBA" id="ARBA00023002"/>
    </source>
</evidence>
<keyword evidence="5" id="KW-1185">Reference proteome</keyword>
<feature type="domain" description="Flavodoxin-like fold" evidence="3">
    <location>
        <begin position="4"/>
        <end position="212"/>
    </location>
</feature>
<accession>A0A1M7TPK7</accession>
<dbReference type="RefSeq" id="WP_072698001.1">
    <property type="nucleotide sequence ID" value="NZ_FRDI01000018.1"/>
</dbReference>
<proteinExistence type="inferred from homology"/>
<protein>
    <submittedName>
        <fullName evidence="4">NAD(P)H dehydrogenase (Quinone)</fullName>
    </submittedName>
</protein>
<dbReference type="GO" id="GO:0003955">
    <property type="term" value="F:NAD(P)H dehydrogenase (quinone) activity"/>
    <property type="evidence" value="ECO:0007669"/>
    <property type="project" value="TreeGrafter"/>
</dbReference>
<reference evidence="4 5" key="1">
    <citation type="submission" date="2016-12" db="EMBL/GenBank/DDBJ databases">
        <authorList>
            <person name="Song W.-J."/>
            <person name="Kurnit D.M."/>
        </authorList>
    </citation>
    <scope>NUCLEOTIDE SEQUENCE [LARGE SCALE GENOMIC DNA]</scope>
    <source>
        <strain evidence="4 5">DSM 11393</strain>
    </source>
</reference>
<dbReference type="EMBL" id="FRDI01000018">
    <property type="protein sequence ID" value="SHN72684.1"/>
    <property type="molecule type" value="Genomic_DNA"/>
</dbReference>
<dbReference type="GO" id="GO:0005829">
    <property type="term" value="C:cytosol"/>
    <property type="evidence" value="ECO:0007669"/>
    <property type="project" value="TreeGrafter"/>
</dbReference>
<dbReference type="Proteomes" id="UP000186469">
    <property type="component" value="Unassembled WGS sequence"/>
</dbReference>
<dbReference type="OrthoDB" id="9798454at2"/>
<evidence type="ECO:0000313" key="4">
    <source>
        <dbReference type="EMBL" id="SHN72684.1"/>
    </source>
</evidence>
<dbReference type="InterPro" id="IPR003680">
    <property type="entry name" value="Flavodoxin_fold"/>
</dbReference>
<dbReference type="InterPro" id="IPR029039">
    <property type="entry name" value="Flavoprotein-like_sf"/>
</dbReference>
<dbReference type="STRING" id="1121455.SAMN02745728_02338"/>
<evidence type="ECO:0000313" key="5">
    <source>
        <dbReference type="Proteomes" id="UP000186469"/>
    </source>
</evidence>
<dbReference type="PANTHER" id="PTHR10204:SF34">
    <property type="entry name" value="NAD(P)H DEHYDROGENASE [QUINONE] 1 ISOFORM 1"/>
    <property type="match status" value="1"/>
</dbReference>
<evidence type="ECO:0000256" key="1">
    <source>
        <dbReference type="ARBA" id="ARBA00006252"/>
    </source>
</evidence>